<dbReference type="Pfam" id="PF10825">
    <property type="entry name" value="DUF2752"/>
    <property type="match status" value="1"/>
</dbReference>
<dbReference type="RefSeq" id="WP_034868534.1">
    <property type="nucleotide sequence ID" value="NZ_CABGJK010000003.1"/>
</dbReference>
<evidence type="ECO:0000313" key="3">
    <source>
        <dbReference type="Proteomes" id="UP000286288"/>
    </source>
</evidence>
<feature type="transmembrane region" description="Helical" evidence="1">
    <location>
        <begin position="68"/>
        <end position="89"/>
    </location>
</feature>
<dbReference type="Proteomes" id="UP000286288">
    <property type="component" value="Unassembled WGS sequence"/>
</dbReference>
<dbReference type="EMBL" id="QRMZ01000007">
    <property type="protein sequence ID" value="RHK06875.1"/>
    <property type="molecule type" value="Genomic_DNA"/>
</dbReference>
<dbReference type="AlphaFoldDB" id="A0A415EUA7"/>
<evidence type="ECO:0000256" key="1">
    <source>
        <dbReference type="SAM" id="Phobius"/>
    </source>
</evidence>
<dbReference type="InterPro" id="IPR021215">
    <property type="entry name" value="DUF2752"/>
</dbReference>
<reference evidence="2 3" key="1">
    <citation type="submission" date="2018-08" db="EMBL/GenBank/DDBJ databases">
        <title>A genome reference for cultivated species of the human gut microbiota.</title>
        <authorList>
            <person name="Zou Y."/>
            <person name="Xue W."/>
            <person name="Luo G."/>
        </authorList>
    </citation>
    <scope>NUCLEOTIDE SEQUENCE [LARGE SCALE GENOMIC DNA]</scope>
    <source>
        <strain evidence="2 3">AF48-16</strain>
    </source>
</reference>
<protein>
    <submittedName>
        <fullName evidence="2">DUF2752 domain-containing protein</fullName>
    </submittedName>
</protein>
<proteinExistence type="predicted"/>
<sequence>MGRLLICPFKWLTGFPCPGCGMTRAYLHLFQGDLEGALHFHPLFWLVPIVFGIVLFKKNPKISKLYHSHNLWLTLTLLVLVVYGGRLWLHFPHDAPMDFDPESIFPQLLRRIGQVIH</sequence>
<name>A0A415EUA7_ENTCA</name>
<comment type="caution">
    <text evidence="2">The sequence shown here is derived from an EMBL/GenBank/DDBJ whole genome shotgun (WGS) entry which is preliminary data.</text>
</comment>
<gene>
    <name evidence="2" type="ORF">DW084_06810</name>
</gene>
<evidence type="ECO:0000313" key="2">
    <source>
        <dbReference type="EMBL" id="RHK06875.1"/>
    </source>
</evidence>
<keyword evidence="1" id="KW-1133">Transmembrane helix</keyword>
<dbReference type="OrthoDB" id="9815897at2"/>
<keyword evidence="1" id="KW-0812">Transmembrane</keyword>
<organism evidence="2 3">
    <name type="scientific">Enterococcus casseliflavus</name>
    <name type="common">Enterococcus flavescens</name>
    <dbReference type="NCBI Taxonomy" id="37734"/>
    <lineage>
        <taxon>Bacteria</taxon>
        <taxon>Bacillati</taxon>
        <taxon>Bacillota</taxon>
        <taxon>Bacilli</taxon>
        <taxon>Lactobacillales</taxon>
        <taxon>Enterococcaceae</taxon>
        <taxon>Enterococcus</taxon>
    </lineage>
</organism>
<accession>A0A415EUA7</accession>
<keyword evidence="1" id="KW-0472">Membrane</keyword>
<feature type="transmembrane region" description="Helical" evidence="1">
    <location>
        <begin position="37"/>
        <end position="56"/>
    </location>
</feature>